<reference evidence="2" key="1">
    <citation type="submission" date="2022-02" db="EMBL/GenBank/DDBJ databases">
        <authorList>
            <person name="King R."/>
        </authorList>
    </citation>
    <scope>NUCLEOTIDE SEQUENCE</scope>
</reference>
<evidence type="ECO:0000313" key="2">
    <source>
        <dbReference type="EMBL" id="CAH1716979.1"/>
    </source>
</evidence>
<dbReference type="AlphaFoldDB" id="A0A9P0ITM5"/>
<accession>A0A9P0ITM5</accession>
<dbReference type="EMBL" id="OU899034">
    <property type="protein sequence ID" value="CAH1716979.1"/>
    <property type="molecule type" value="Genomic_DNA"/>
</dbReference>
<gene>
    <name evidence="2" type="ORF">APHIGO_LOCUS3814</name>
</gene>
<protein>
    <submittedName>
        <fullName evidence="2">Uncharacterized protein</fullName>
    </submittedName>
</protein>
<evidence type="ECO:0000256" key="1">
    <source>
        <dbReference type="SAM" id="SignalP"/>
    </source>
</evidence>
<feature type="chain" id="PRO_5040389322" evidence="1">
    <location>
        <begin position="18"/>
        <end position="150"/>
    </location>
</feature>
<keyword evidence="1" id="KW-0732">Signal</keyword>
<proteinExistence type="predicted"/>
<name>A0A9P0ITM5_APHGO</name>
<organism evidence="2 3">
    <name type="scientific">Aphis gossypii</name>
    <name type="common">Cotton aphid</name>
    <dbReference type="NCBI Taxonomy" id="80765"/>
    <lineage>
        <taxon>Eukaryota</taxon>
        <taxon>Metazoa</taxon>
        <taxon>Ecdysozoa</taxon>
        <taxon>Arthropoda</taxon>
        <taxon>Hexapoda</taxon>
        <taxon>Insecta</taxon>
        <taxon>Pterygota</taxon>
        <taxon>Neoptera</taxon>
        <taxon>Paraneoptera</taxon>
        <taxon>Hemiptera</taxon>
        <taxon>Sternorrhyncha</taxon>
        <taxon>Aphidomorpha</taxon>
        <taxon>Aphidoidea</taxon>
        <taxon>Aphididae</taxon>
        <taxon>Aphidini</taxon>
        <taxon>Aphis</taxon>
        <taxon>Aphis</taxon>
    </lineage>
</organism>
<keyword evidence="3" id="KW-1185">Reference proteome</keyword>
<reference evidence="2" key="2">
    <citation type="submission" date="2022-10" db="EMBL/GenBank/DDBJ databases">
        <authorList>
            <consortium name="ENA_rothamsted_submissions"/>
            <consortium name="culmorum"/>
            <person name="King R."/>
        </authorList>
    </citation>
    <scope>NUCLEOTIDE SEQUENCE</scope>
</reference>
<dbReference type="Proteomes" id="UP001154329">
    <property type="component" value="Chromosome 1"/>
</dbReference>
<sequence length="150" mass="17930">MAIRFFVFGFFFGSLSTLSNPPPHSPLPKNNTYAHSRVSRNPFVLSHSIPPPPSTHNPTVSRRFFSLARPPRLPPPDTRSTVLIFHRRGNRWPDKKQAVLRRFFLSCFYHYYYYFFNYTIYTYLPSNRFRLKLYDFCFTRLCIIILYTNT</sequence>
<feature type="signal peptide" evidence="1">
    <location>
        <begin position="1"/>
        <end position="17"/>
    </location>
</feature>
<evidence type="ECO:0000313" key="3">
    <source>
        <dbReference type="Proteomes" id="UP001154329"/>
    </source>
</evidence>